<organism evidence="10 11">
    <name type="scientific">Mizuhopecten yessoensis</name>
    <name type="common">Japanese scallop</name>
    <name type="synonym">Patinopecten yessoensis</name>
    <dbReference type="NCBI Taxonomy" id="6573"/>
    <lineage>
        <taxon>Eukaryota</taxon>
        <taxon>Metazoa</taxon>
        <taxon>Spiralia</taxon>
        <taxon>Lophotrochozoa</taxon>
        <taxon>Mollusca</taxon>
        <taxon>Bivalvia</taxon>
        <taxon>Autobranchia</taxon>
        <taxon>Pteriomorphia</taxon>
        <taxon>Pectinida</taxon>
        <taxon>Pectinoidea</taxon>
        <taxon>Pectinidae</taxon>
        <taxon>Mizuhopecten</taxon>
    </lineage>
</organism>
<evidence type="ECO:0000259" key="9">
    <source>
        <dbReference type="PROSITE" id="PS51873"/>
    </source>
</evidence>
<reference evidence="10 11" key="1">
    <citation type="journal article" date="2017" name="Nat. Ecol. Evol.">
        <title>Scallop genome provides insights into evolution of bilaterian karyotype and development.</title>
        <authorList>
            <person name="Wang S."/>
            <person name="Zhang J."/>
            <person name="Jiao W."/>
            <person name="Li J."/>
            <person name="Xun X."/>
            <person name="Sun Y."/>
            <person name="Guo X."/>
            <person name="Huan P."/>
            <person name="Dong B."/>
            <person name="Zhang L."/>
            <person name="Hu X."/>
            <person name="Sun X."/>
            <person name="Wang J."/>
            <person name="Zhao C."/>
            <person name="Wang Y."/>
            <person name="Wang D."/>
            <person name="Huang X."/>
            <person name="Wang R."/>
            <person name="Lv J."/>
            <person name="Li Y."/>
            <person name="Zhang Z."/>
            <person name="Liu B."/>
            <person name="Lu W."/>
            <person name="Hui Y."/>
            <person name="Liang J."/>
            <person name="Zhou Z."/>
            <person name="Hou R."/>
            <person name="Li X."/>
            <person name="Liu Y."/>
            <person name="Li H."/>
            <person name="Ning X."/>
            <person name="Lin Y."/>
            <person name="Zhao L."/>
            <person name="Xing Q."/>
            <person name="Dou J."/>
            <person name="Li Y."/>
            <person name="Mao J."/>
            <person name="Guo H."/>
            <person name="Dou H."/>
            <person name="Li T."/>
            <person name="Mu C."/>
            <person name="Jiang W."/>
            <person name="Fu Q."/>
            <person name="Fu X."/>
            <person name="Miao Y."/>
            <person name="Liu J."/>
            <person name="Yu Q."/>
            <person name="Li R."/>
            <person name="Liao H."/>
            <person name="Li X."/>
            <person name="Kong Y."/>
            <person name="Jiang Z."/>
            <person name="Chourrout D."/>
            <person name="Li R."/>
            <person name="Bao Z."/>
        </authorList>
    </citation>
    <scope>NUCLEOTIDE SEQUENCE [LARGE SCALE GENOMIC DNA]</scope>
    <source>
        <strain evidence="10 11">PY_sf001</strain>
    </source>
</reference>
<proteinExistence type="predicted"/>
<keyword evidence="5" id="KW-0677">Repeat</keyword>
<dbReference type="InterPro" id="IPR017907">
    <property type="entry name" value="Znf_RING_CS"/>
</dbReference>
<dbReference type="InterPro" id="IPR044066">
    <property type="entry name" value="TRIAD_supradom"/>
</dbReference>
<dbReference type="OrthoDB" id="6152076at2759"/>
<gene>
    <name evidence="10" type="ORF">KP79_PYT11798</name>
</gene>
<evidence type="ECO:0000256" key="2">
    <source>
        <dbReference type="ARBA" id="ARBA00012251"/>
    </source>
</evidence>
<evidence type="ECO:0000256" key="3">
    <source>
        <dbReference type="ARBA" id="ARBA00022679"/>
    </source>
</evidence>
<accession>A0A210PS77</accession>
<keyword evidence="3" id="KW-0808">Transferase</keyword>
<evidence type="ECO:0000256" key="7">
    <source>
        <dbReference type="ARBA" id="ARBA00022786"/>
    </source>
</evidence>
<dbReference type="GO" id="GO:0008270">
    <property type="term" value="F:zinc ion binding"/>
    <property type="evidence" value="ECO:0007669"/>
    <property type="project" value="UniProtKB-KW"/>
</dbReference>
<keyword evidence="6" id="KW-0863">Zinc-finger</keyword>
<dbReference type="PROSITE" id="PS00518">
    <property type="entry name" value="ZF_RING_1"/>
    <property type="match status" value="1"/>
</dbReference>
<dbReference type="PROSITE" id="PS51873">
    <property type="entry name" value="TRIAD"/>
    <property type="match status" value="1"/>
</dbReference>
<keyword evidence="7" id="KW-0833">Ubl conjugation pathway</keyword>
<dbReference type="SUPFAM" id="SSF57850">
    <property type="entry name" value="RING/U-box"/>
    <property type="match status" value="3"/>
</dbReference>
<dbReference type="Pfam" id="PF01485">
    <property type="entry name" value="IBR"/>
    <property type="match status" value="1"/>
</dbReference>
<comment type="caution">
    <text evidence="10">The sequence shown here is derived from an EMBL/GenBank/DDBJ whole genome shotgun (WGS) entry which is preliminary data.</text>
</comment>
<dbReference type="InterPro" id="IPR031127">
    <property type="entry name" value="E3_UB_ligase_RBR"/>
</dbReference>
<keyword evidence="11" id="KW-1185">Reference proteome</keyword>
<evidence type="ECO:0000313" key="11">
    <source>
        <dbReference type="Proteomes" id="UP000242188"/>
    </source>
</evidence>
<dbReference type="CDD" id="cd20335">
    <property type="entry name" value="BRcat_RBR"/>
    <property type="match status" value="1"/>
</dbReference>
<feature type="domain" description="RING-type" evidence="9">
    <location>
        <begin position="395"/>
        <end position="606"/>
    </location>
</feature>
<evidence type="ECO:0000256" key="6">
    <source>
        <dbReference type="ARBA" id="ARBA00022771"/>
    </source>
</evidence>
<dbReference type="InterPro" id="IPR013083">
    <property type="entry name" value="Znf_RING/FYVE/PHD"/>
</dbReference>
<dbReference type="Pfam" id="PF22191">
    <property type="entry name" value="IBR_1"/>
    <property type="match status" value="1"/>
</dbReference>
<comment type="catalytic activity">
    <reaction evidence="1">
        <text>[E2 ubiquitin-conjugating enzyme]-S-ubiquitinyl-L-cysteine + [acceptor protein]-L-lysine = [E2 ubiquitin-conjugating enzyme]-L-cysteine + [acceptor protein]-N(6)-ubiquitinyl-L-lysine.</text>
        <dbReference type="EC" id="2.3.2.31"/>
    </reaction>
</comment>
<dbReference type="PANTHER" id="PTHR11685">
    <property type="entry name" value="RBR FAMILY RING FINGER AND IBR DOMAIN-CONTAINING"/>
    <property type="match status" value="1"/>
</dbReference>
<dbReference type="Proteomes" id="UP000242188">
    <property type="component" value="Unassembled WGS sequence"/>
</dbReference>
<dbReference type="EC" id="2.3.2.31" evidence="2"/>
<evidence type="ECO:0000313" key="10">
    <source>
        <dbReference type="EMBL" id="OWF39340.1"/>
    </source>
</evidence>
<keyword evidence="4" id="KW-0479">Metal-binding</keyword>
<dbReference type="STRING" id="6573.A0A210PS77"/>
<keyword evidence="8" id="KW-0862">Zinc</keyword>
<dbReference type="GO" id="GO:0016567">
    <property type="term" value="P:protein ubiquitination"/>
    <property type="evidence" value="ECO:0007669"/>
    <property type="project" value="InterPro"/>
</dbReference>
<evidence type="ECO:0000256" key="5">
    <source>
        <dbReference type="ARBA" id="ARBA00022737"/>
    </source>
</evidence>
<dbReference type="GO" id="GO:0061630">
    <property type="term" value="F:ubiquitin protein ligase activity"/>
    <property type="evidence" value="ECO:0007669"/>
    <property type="project" value="UniProtKB-EC"/>
</dbReference>
<dbReference type="CDD" id="cd20336">
    <property type="entry name" value="Rcat_RBR"/>
    <property type="match status" value="1"/>
</dbReference>
<name>A0A210PS77_MIZYE</name>
<dbReference type="EMBL" id="NEDP02005531">
    <property type="protein sequence ID" value="OWF39340.1"/>
    <property type="molecule type" value="Genomic_DNA"/>
</dbReference>
<evidence type="ECO:0000256" key="8">
    <source>
        <dbReference type="ARBA" id="ARBA00022833"/>
    </source>
</evidence>
<evidence type="ECO:0000256" key="1">
    <source>
        <dbReference type="ARBA" id="ARBA00001798"/>
    </source>
</evidence>
<sequence length="788" mass="91480">MQGDYHQIKEPEVRYEIHYPDVFNRYCQCQRYHGHSMYYPHSTEKPFRRWKTKGCRAKPSMQEHFKGIDHLEKRILTSDYIKEMDEDIDVWIRSEINDEMLEDEGDFLVERPTLTVADFCVRLTRPSAKRNWMFRSGNIEKKTNFYNRKQSYTVNGTPIGQCYGKGNIVYDDNPDNFRREEDEVQHTSMSSVDDVKDDVDRNDVTGIDTVTLSKSDIDFERQFCSCVIDKESVQDTIDTHTDCDVLVSNCVPQQLCMTIQGETVIACVILWQRSGWSSCSEQAEYWTKVQFESNGTVAEMTCDDLKSKLDEEEDAIFSLHQIAAIVKQEAANRSLVTDSHRYRENVLPNGHLTTAIADPSFDVKTVHEAYETLLTEEDDVLQSFELVNMIPTSSDIGTCGTCFCESDDPPADGCMLLPCQHYFCIDCWRQHITIRIKEGANDIPCQAFKCKEFIVDVMVRTLVSCDLANQWIKRKKERILESQSWHWCPTTSCDKVATVTTASSRFSGDNIPVLCGCDRVWCFSCQSDVHWPATCDQYLNYRKTLSQYAEPRFYYVDVKKCPKCKHPIEKNGGCPQMTCRCSHMFCWECLRDRSSHVDGVECREKATSLITMTLDEYSTMHTRLYRKCIEHRYKWKKTFSNGAIEQRVNVFRSSAAYKMKNSKTKQVAFISEELTDQSMNAELRSSLVFVKEVHLVLENVFVMLSYTPRRLRRNRALLDHIEFCILRMEHILNKSRLCRDDLRRVSRLRTSIEGSLRVLPYLTTFIQREIRAAKQRGDRLPASCASST</sequence>
<dbReference type="InterPro" id="IPR002867">
    <property type="entry name" value="IBR_dom"/>
</dbReference>
<evidence type="ECO:0000256" key="4">
    <source>
        <dbReference type="ARBA" id="ARBA00022723"/>
    </source>
</evidence>
<dbReference type="AlphaFoldDB" id="A0A210PS77"/>
<dbReference type="Gene3D" id="1.20.120.1750">
    <property type="match status" value="1"/>
</dbReference>
<protein>
    <recommendedName>
        <fullName evidence="2">RBR-type E3 ubiquitin transferase</fullName>
        <ecNumber evidence="2">2.3.2.31</ecNumber>
    </recommendedName>
</protein>
<dbReference type="Gene3D" id="3.30.40.10">
    <property type="entry name" value="Zinc/RING finger domain, C3HC4 (zinc finger)"/>
    <property type="match status" value="1"/>
</dbReference>
<dbReference type="SMART" id="SM00647">
    <property type="entry name" value="IBR"/>
    <property type="match status" value="2"/>
</dbReference>